<dbReference type="InterPro" id="IPR015797">
    <property type="entry name" value="NUDIX_hydrolase-like_dom_sf"/>
</dbReference>
<evidence type="ECO:0000256" key="9">
    <source>
        <dbReference type="ARBA" id="ARBA00023679"/>
    </source>
</evidence>
<dbReference type="PANTHER" id="PTHR42904:SF6">
    <property type="entry name" value="NAD-CAPPED RNA HYDROLASE NUDT12"/>
    <property type="match status" value="1"/>
</dbReference>
<dbReference type="InterPro" id="IPR049734">
    <property type="entry name" value="NudC-like_C"/>
</dbReference>
<dbReference type="NCBIfam" id="NF001299">
    <property type="entry name" value="PRK00241.1"/>
    <property type="match status" value="1"/>
</dbReference>
<evidence type="ECO:0000256" key="4">
    <source>
        <dbReference type="ARBA" id="ARBA00012381"/>
    </source>
</evidence>
<comment type="cofactor">
    <cofactor evidence="2">
        <name>Zn(2+)</name>
        <dbReference type="ChEBI" id="CHEBI:29105"/>
    </cofactor>
</comment>
<comment type="similarity">
    <text evidence="3">Belongs to the Nudix hydrolase family. NudC subfamily.</text>
</comment>
<dbReference type="AlphaFoldDB" id="A0A8H5F753"/>
<protein>
    <recommendedName>
        <fullName evidence="4">NAD(+) diphosphatase</fullName>
        <ecNumber evidence="4">3.6.1.22</ecNumber>
    </recommendedName>
</protein>
<accession>A0A8H5F753</accession>
<keyword evidence="5" id="KW-0479">Metal-binding</keyword>
<dbReference type="EMBL" id="JAACJK010000163">
    <property type="protein sequence ID" value="KAF5326022.1"/>
    <property type="molecule type" value="Genomic_DNA"/>
</dbReference>
<keyword evidence="13" id="KW-1185">Reference proteome</keyword>
<organism evidence="12 13">
    <name type="scientific">Ephemerocybe angulata</name>
    <dbReference type="NCBI Taxonomy" id="980116"/>
    <lineage>
        <taxon>Eukaryota</taxon>
        <taxon>Fungi</taxon>
        <taxon>Dikarya</taxon>
        <taxon>Basidiomycota</taxon>
        <taxon>Agaricomycotina</taxon>
        <taxon>Agaricomycetes</taxon>
        <taxon>Agaricomycetidae</taxon>
        <taxon>Agaricales</taxon>
        <taxon>Agaricineae</taxon>
        <taxon>Psathyrellaceae</taxon>
        <taxon>Ephemerocybe</taxon>
    </lineage>
</organism>
<proteinExistence type="inferred from homology"/>
<feature type="domain" description="Nudix hydrolase" evidence="11">
    <location>
        <begin position="288"/>
        <end position="416"/>
    </location>
</feature>
<gene>
    <name evidence="12" type="ORF">D9611_000266</name>
</gene>
<dbReference type="InterPro" id="IPR015375">
    <property type="entry name" value="NADH_PPase-like_N"/>
</dbReference>
<comment type="caution">
    <text evidence="12">The sequence shown here is derived from an EMBL/GenBank/DDBJ whole genome shotgun (WGS) entry which is preliminary data.</text>
</comment>
<sequence length="497" mass="55098">MFTAKLQCTRSEIKRYLSLSSPPAQAQYSKNMSETVVNTYGGSPLNRLSWLRTSHAFLNAVVALPSTRWMLLNSGQPLMIKSDAGDQSFNYLTTQKVKPFLGPEPYFGQGQNPGELVPEAVEEEHNRHSPLLAVRHRGAPIVFLGLHETEHDANSALPSSEFTNPEIAIQKLNGTAYFAMDIAELGLPETEVKQILDGALLGNGRSYSWVEPRSLMSSMDSFTAAVFANARSMVDWNFRNKFCPGCGSPTYSMWAGWKIACTSLLPWTDNTGRKPCPSGKGLHNYTHPRTDPVVIMIAIDETGDKVLLGRGRRFPGKFYSALAGFIEPGESFEDSVAREMWEEAGVHVWNVKYHSGQPWPYPASLMVGFYARADSSKPIRVDLDNELADARWFTRDEVRAVLDHKAGTTFRKSDFKRMNEIVEGKATEDKTNAEMAAQALSPADPGAASKPVLQREPTDDEEPPFRLPPLTAIAGVLIRDWVDGKIGFKNELLKGNL</sequence>
<dbReference type="GO" id="GO:0019677">
    <property type="term" value="P:NAD+ catabolic process"/>
    <property type="evidence" value="ECO:0007669"/>
    <property type="project" value="TreeGrafter"/>
</dbReference>
<dbReference type="GO" id="GO:0046872">
    <property type="term" value="F:metal ion binding"/>
    <property type="evidence" value="ECO:0007669"/>
    <property type="project" value="UniProtKB-KW"/>
</dbReference>
<evidence type="ECO:0000256" key="5">
    <source>
        <dbReference type="ARBA" id="ARBA00022723"/>
    </source>
</evidence>
<keyword evidence="6" id="KW-0378">Hydrolase</keyword>
<dbReference type="Pfam" id="PF09296">
    <property type="entry name" value="NUDIX-like"/>
    <property type="match status" value="1"/>
</dbReference>
<evidence type="ECO:0000313" key="13">
    <source>
        <dbReference type="Proteomes" id="UP000541558"/>
    </source>
</evidence>
<dbReference type="PANTHER" id="PTHR42904">
    <property type="entry name" value="NUDIX HYDROLASE, NUDC SUBFAMILY"/>
    <property type="match status" value="1"/>
</dbReference>
<comment type="cofactor">
    <cofactor evidence="1">
        <name>Mg(2+)</name>
        <dbReference type="ChEBI" id="CHEBI:18420"/>
    </cofactor>
</comment>
<dbReference type="CDD" id="cd03429">
    <property type="entry name" value="NUDIX_NADH_pyrophosphatase_Nudt13"/>
    <property type="match status" value="1"/>
</dbReference>
<feature type="region of interest" description="Disordered" evidence="10">
    <location>
        <begin position="440"/>
        <end position="466"/>
    </location>
</feature>
<evidence type="ECO:0000256" key="10">
    <source>
        <dbReference type="SAM" id="MobiDB-lite"/>
    </source>
</evidence>
<keyword evidence="8" id="KW-0520">NAD</keyword>
<dbReference type="Gene3D" id="3.90.79.20">
    <property type="match status" value="1"/>
</dbReference>
<evidence type="ECO:0000256" key="7">
    <source>
        <dbReference type="ARBA" id="ARBA00022842"/>
    </source>
</evidence>
<dbReference type="GO" id="GO:0035529">
    <property type="term" value="F:NADH pyrophosphatase activity"/>
    <property type="evidence" value="ECO:0007669"/>
    <property type="project" value="TreeGrafter"/>
</dbReference>
<evidence type="ECO:0000313" key="12">
    <source>
        <dbReference type="EMBL" id="KAF5326022.1"/>
    </source>
</evidence>
<comment type="catalytic activity">
    <reaction evidence="9">
        <text>a 5'-end NAD(+)-phospho-ribonucleoside in mRNA + H2O = a 5'-end phospho-adenosine-phospho-ribonucleoside in mRNA + beta-nicotinamide D-ribonucleotide + 2 H(+)</text>
        <dbReference type="Rhea" id="RHEA:60876"/>
        <dbReference type="Rhea" id="RHEA-COMP:15698"/>
        <dbReference type="Rhea" id="RHEA-COMP:15719"/>
        <dbReference type="ChEBI" id="CHEBI:14649"/>
        <dbReference type="ChEBI" id="CHEBI:15377"/>
        <dbReference type="ChEBI" id="CHEBI:15378"/>
        <dbReference type="ChEBI" id="CHEBI:144029"/>
        <dbReference type="ChEBI" id="CHEBI:144051"/>
    </reaction>
    <physiologicalReaction direction="left-to-right" evidence="9">
        <dbReference type="Rhea" id="RHEA:60877"/>
    </physiologicalReaction>
</comment>
<evidence type="ECO:0000256" key="6">
    <source>
        <dbReference type="ARBA" id="ARBA00022801"/>
    </source>
</evidence>
<reference evidence="12 13" key="1">
    <citation type="journal article" date="2020" name="ISME J.">
        <title>Uncovering the hidden diversity of litter-decomposition mechanisms in mushroom-forming fungi.</title>
        <authorList>
            <person name="Floudas D."/>
            <person name="Bentzer J."/>
            <person name="Ahren D."/>
            <person name="Johansson T."/>
            <person name="Persson P."/>
            <person name="Tunlid A."/>
        </authorList>
    </citation>
    <scope>NUCLEOTIDE SEQUENCE [LARGE SCALE GENOMIC DNA]</scope>
    <source>
        <strain evidence="12 13">CBS 175.51</strain>
    </source>
</reference>
<dbReference type="GO" id="GO:0006742">
    <property type="term" value="P:NADP+ catabolic process"/>
    <property type="evidence" value="ECO:0007669"/>
    <property type="project" value="TreeGrafter"/>
</dbReference>
<evidence type="ECO:0000259" key="11">
    <source>
        <dbReference type="PROSITE" id="PS51462"/>
    </source>
</evidence>
<evidence type="ECO:0000256" key="8">
    <source>
        <dbReference type="ARBA" id="ARBA00023027"/>
    </source>
</evidence>
<dbReference type="SUPFAM" id="SSF55811">
    <property type="entry name" value="Nudix"/>
    <property type="match status" value="1"/>
</dbReference>
<evidence type="ECO:0000256" key="2">
    <source>
        <dbReference type="ARBA" id="ARBA00001947"/>
    </source>
</evidence>
<dbReference type="Pfam" id="PF00293">
    <property type="entry name" value="NUDIX"/>
    <property type="match status" value="1"/>
</dbReference>
<dbReference type="InterPro" id="IPR000086">
    <property type="entry name" value="NUDIX_hydrolase_dom"/>
</dbReference>
<dbReference type="OrthoDB" id="10249612at2759"/>
<evidence type="ECO:0000256" key="1">
    <source>
        <dbReference type="ARBA" id="ARBA00001946"/>
    </source>
</evidence>
<dbReference type="PROSITE" id="PS51462">
    <property type="entry name" value="NUDIX"/>
    <property type="match status" value="1"/>
</dbReference>
<dbReference type="GO" id="GO:0005829">
    <property type="term" value="C:cytosol"/>
    <property type="evidence" value="ECO:0007669"/>
    <property type="project" value="TreeGrafter"/>
</dbReference>
<dbReference type="EC" id="3.6.1.22" evidence="4"/>
<keyword evidence="7" id="KW-0460">Magnesium</keyword>
<dbReference type="Proteomes" id="UP000541558">
    <property type="component" value="Unassembled WGS sequence"/>
</dbReference>
<evidence type="ECO:0000256" key="3">
    <source>
        <dbReference type="ARBA" id="ARBA00009595"/>
    </source>
</evidence>
<name>A0A8H5F753_9AGAR</name>
<dbReference type="Gene3D" id="3.90.79.10">
    <property type="entry name" value="Nucleoside Triphosphate Pyrophosphohydrolase"/>
    <property type="match status" value="1"/>
</dbReference>
<dbReference type="GO" id="GO:0005777">
    <property type="term" value="C:peroxisome"/>
    <property type="evidence" value="ECO:0007669"/>
    <property type="project" value="TreeGrafter"/>
</dbReference>
<dbReference type="InterPro" id="IPR050241">
    <property type="entry name" value="NAD-cap_RNA_hydrolase_NudC"/>
</dbReference>